<proteinExistence type="predicted"/>
<dbReference type="EMBL" id="JAVDXQ010000008">
    <property type="protein sequence ID" value="MDR7299485.1"/>
    <property type="molecule type" value="Genomic_DNA"/>
</dbReference>
<dbReference type="RefSeq" id="WP_310349196.1">
    <property type="nucleotide sequence ID" value="NZ_JAVDXQ010000008.1"/>
</dbReference>
<gene>
    <name evidence="2" type="ORF">J2X16_004855</name>
</gene>
<feature type="region of interest" description="Disordered" evidence="1">
    <location>
        <begin position="1"/>
        <end position="53"/>
    </location>
</feature>
<dbReference type="Proteomes" id="UP001180536">
    <property type="component" value="Unassembled WGS sequence"/>
</dbReference>
<keyword evidence="3" id="KW-1185">Reference proteome</keyword>
<organism evidence="2 3">
    <name type="scientific">Pelomonas aquatica</name>
    <dbReference type="NCBI Taxonomy" id="431058"/>
    <lineage>
        <taxon>Bacteria</taxon>
        <taxon>Pseudomonadati</taxon>
        <taxon>Pseudomonadota</taxon>
        <taxon>Betaproteobacteria</taxon>
        <taxon>Burkholderiales</taxon>
        <taxon>Sphaerotilaceae</taxon>
        <taxon>Roseateles</taxon>
    </lineage>
</organism>
<evidence type="ECO:0000313" key="2">
    <source>
        <dbReference type="EMBL" id="MDR7299485.1"/>
    </source>
</evidence>
<evidence type="ECO:0000313" key="3">
    <source>
        <dbReference type="Proteomes" id="UP001180536"/>
    </source>
</evidence>
<protein>
    <submittedName>
        <fullName evidence="2">Uncharacterized protein</fullName>
    </submittedName>
</protein>
<name>A0ABU1ZFT4_9BURK</name>
<reference evidence="2 3" key="1">
    <citation type="submission" date="2023-07" db="EMBL/GenBank/DDBJ databases">
        <title>Sorghum-associated microbial communities from plants grown in Nebraska, USA.</title>
        <authorList>
            <person name="Schachtman D."/>
        </authorList>
    </citation>
    <scope>NUCLEOTIDE SEQUENCE [LARGE SCALE GENOMIC DNA]</scope>
    <source>
        <strain evidence="2 3">BE310</strain>
    </source>
</reference>
<evidence type="ECO:0000256" key="1">
    <source>
        <dbReference type="SAM" id="MobiDB-lite"/>
    </source>
</evidence>
<feature type="region of interest" description="Disordered" evidence="1">
    <location>
        <begin position="105"/>
        <end position="133"/>
    </location>
</feature>
<sequence>MEDVLPAPQPPDTEQRLADSVASPGHGTPPHSLPTQLRQARGKAERKDPALDDNNMLTARLELHVPPAGFFRHEVQRLLVMFAGTTRPRSVPYALRLVFDEADDADAPEPASGAGGILVPHAAQRREKSRPQR</sequence>
<comment type="caution">
    <text evidence="2">The sequence shown here is derived from an EMBL/GenBank/DDBJ whole genome shotgun (WGS) entry which is preliminary data.</text>
</comment>
<accession>A0ABU1ZFT4</accession>
<feature type="compositionally biased region" description="Basic and acidic residues" evidence="1">
    <location>
        <begin position="124"/>
        <end position="133"/>
    </location>
</feature>